<evidence type="ECO:0000256" key="2">
    <source>
        <dbReference type="SAM" id="SignalP"/>
    </source>
</evidence>
<keyword evidence="2" id="KW-0732">Signal</keyword>
<protein>
    <recommendedName>
        <fullName evidence="5">G protein-coupled receptor</fullName>
    </recommendedName>
</protein>
<gene>
    <name evidence="3" type="ORF">PMAYCL1PPCAC_32588</name>
</gene>
<dbReference type="InterPro" id="IPR051119">
    <property type="entry name" value="Nematode_SR-like"/>
</dbReference>
<dbReference type="PANTHER" id="PTHR31627">
    <property type="entry name" value="SERPENTINE RECEPTOR CLASS GAMMA-RELATED"/>
    <property type="match status" value="1"/>
</dbReference>
<feature type="non-terminal residue" evidence="3">
    <location>
        <position position="348"/>
    </location>
</feature>
<feature type="transmembrane region" description="Helical" evidence="1">
    <location>
        <begin position="173"/>
        <end position="194"/>
    </location>
</feature>
<dbReference type="EMBL" id="BTRK01000006">
    <property type="protein sequence ID" value="GMR62393.1"/>
    <property type="molecule type" value="Genomic_DNA"/>
</dbReference>
<evidence type="ECO:0000256" key="1">
    <source>
        <dbReference type="SAM" id="Phobius"/>
    </source>
</evidence>
<dbReference type="AlphaFoldDB" id="A0AAN5DFR0"/>
<proteinExistence type="predicted"/>
<feature type="signal peptide" evidence="2">
    <location>
        <begin position="1"/>
        <end position="27"/>
    </location>
</feature>
<comment type="caution">
    <text evidence="3">The sequence shown here is derived from an EMBL/GenBank/DDBJ whole genome shotgun (WGS) entry which is preliminary data.</text>
</comment>
<feature type="transmembrane region" description="Helical" evidence="1">
    <location>
        <begin position="263"/>
        <end position="289"/>
    </location>
</feature>
<keyword evidence="4" id="KW-1185">Reference proteome</keyword>
<feature type="transmembrane region" description="Helical" evidence="1">
    <location>
        <begin position="126"/>
        <end position="152"/>
    </location>
</feature>
<keyword evidence="1" id="KW-1133">Transmembrane helix</keyword>
<evidence type="ECO:0000313" key="4">
    <source>
        <dbReference type="Proteomes" id="UP001328107"/>
    </source>
</evidence>
<keyword evidence="1" id="KW-0812">Transmembrane</keyword>
<keyword evidence="1" id="KW-0472">Membrane</keyword>
<accession>A0AAN5DFR0</accession>
<organism evidence="3 4">
    <name type="scientific">Pristionchus mayeri</name>
    <dbReference type="NCBI Taxonomy" id="1317129"/>
    <lineage>
        <taxon>Eukaryota</taxon>
        <taxon>Metazoa</taxon>
        <taxon>Ecdysozoa</taxon>
        <taxon>Nematoda</taxon>
        <taxon>Chromadorea</taxon>
        <taxon>Rhabditida</taxon>
        <taxon>Rhabditina</taxon>
        <taxon>Diplogasteromorpha</taxon>
        <taxon>Diplogasteroidea</taxon>
        <taxon>Neodiplogasteridae</taxon>
        <taxon>Pristionchus</taxon>
    </lineage>
</organism>
<feature type="transmembrane region" description="Helical" evidence="1">
    <location>
        <begin position="320"/>
        <end position="338"/>
    </location>
</feature>
<reference evidence="4" key="1">
    <citation type="submission" date="2022-10" db="EMBL/GenBank/DDBJ databases">
        <title>Genome assembly of Pristionchus species.</title>
        <authorList>
            <person name="Yoshida K."/>
            <person name="Sommer R.J."/>
        </authorList>
    </citation>
    <scope>NUCLEOTIDE SEQUENCE [LARGE SCALE GENOMIC DNA]</scope>
    <source>
        <strain evidence="4">RS5460</strain>
    </source>
</reference>
<name>A0AAN5DFR0_9BILA</name>
<dbReference type="PANTHER" id="PTHR31627:SF42">
    <property type="entry name" value="G_PROTEIN_RECEP_F1_2 DOMAIN-CONTAINING PROTEIN-RELATED"/>
    <property type="match status" value="1"/>
</dbReference>
<feature type="transmembrane region" description="Helical" evidence="1">
    <location>
        <begin position="214"/>
        <end position="236"/>
    </location>
</feature>
<dbReference type="Proteomes" id="UP001328107">
    <property type="component" value="Unassembled WGS sequence"/>
</dbReference>
<sequence>WKPGCIMIMLVAQLLVPIIVTSPLAFAEPTGIGDGYGTPYLITIVQLISAVIYGAYVISGFILTTMAMQKLRRLLNTASRSKENQKIRAAREEVLLMIYSAVLFLSHSLKCIQQILFAIAEDDSDLYLTMLALYPYINDCAVFSSPVLMLIISGKLRRLISSYFRKKNWNSGWIAFLLAAQLLIPILVASPLAFSQPTGIGNGYGPPHLIKIVQISSAVIYGGYVISGFILTLLAMRKLRGLITITHVSSLEQKKVKAAREEVMLTIYSAALFLSHSLKCIQQILFVLFTQDNRLLRELTNEASKKLAGTFFDELFQYPYINDFAVFSSPVLMLIMSGKLRRLIITYF</sequence>
<feature type="transmembrane region" description="Helical" evidence="1">
    <location>
        <begin position="94"/>
        <end position="120"/>
    </location>
</feature>
<evidence type="ECO:0000313" key="3">
    <source>
        <dbReference type="EMBL" id="GMR62393.1"/>
    </source>
</evidence>
<feature type="chain" id="PRO_5042987057" description="G protein-coupled receptor" evidence="2">
    <location>
        <begin position="28"/>
        <end position="348"/>
    </location>
</feature>
<feature type="transmembrane region" description="Helical" evidence="1">
    <location>
        <begin position="37"/>
        <end position="63"/>
    </location>
</feature>
<feature type="non-terminal residue" evidence="3">
    <location>
        <position position="1"/>
    </location>
</feature>
<evidence type="ECO:0008006" key="5">
    <source>
        <dbReference type="Google" id="ProtNLM"/>
    </source>
</evidence>